<evidence type="ECO:0000313" key="1">
    <source>
        <dbReference type="EMBL" id="OQD58723.1"/>
    </source>
</evidence>
<sequence length="70" mass="8462">MKNKEQIDNKINELKDDIPKLEKDYDYWKDIRDNTDSIKEKKEAKSKMESADRMINNNFAMTSILHWVKQ</sequence>
<dbReference type="AlphaFoldDB" id="A0A1V6N2D4"/>
<dbReference type="EMBL" id="JXMW01000010">
    <property type="protein sequence ID" value="OQD58723.1"/>
    <property type="molecule type" value="Genomic_DNA"/>
</dbReference>
<keyword evidence="2" id="KW-1185">Reference proteome</keyword>
<dbReference type="Proteomes" id="UP000191661">
    <property type="component" value="Unassembled WGS sequence"/>
</dbReference>
<proteinExistence type="predicted"/>
<comment type="caution">
    <text evidence="1">The sequence shown here is derived from an EMBL/GenBank/DDBJ whole genome shotgun (WGS) entry which is preliminary data.</text>
</comment>
<protein>
    <submittedName>
        <fullName evidence="1">Uncharacterized protein</fullName>
    </submittedName>
</protein>
<accession>A0A1V6N2D4</accession>
<dbReference type="RefSeq" id="WP_080460422.1">
    <property type="nucleotide sequence ID" value="NZ_BBET01000002.1"/>
</dbReference>
<reference evidence="1 2" key="1">
    <citation type="submission" date="2014-12" db="EMBL/GenBank/DDBJ databases">
        <title>Genome sequence of Methanobrevibacter arboriphilicus DH1, DSM1125.</title>
        <authorList>
            <person name="Poehlein A."/>
            <person name="Thauer R.K."/>
            <person name="Seedorf H."/>
            <person name="Daniel R."/>
        </authorList>
    </citation>
    <scope>NUCLEOTIDE SEQUENCE [LARGE SCALE GENOMIC DNA]</scope>
    <source>
        <strain evidence="1 2">DH1</strain>
    </source>
</reference>
<organism evidence="1 2">
    <name type="scientific">Methanobrevibacter arboriphilus JCM 13429 = DSM 1125</name>
    <dbReference type="NCBI Taxonomy" id="1300164"/>
    <lineage>
        <taxon>Archaea</taxon>
        <taxon>Methanobacteriati</taxon>
        <taxon>Methanobacteriota</taxon>
        <taxon>Methanomada group</taxon>
        <taxon>Methanobacteria</taxon>
        <taxon>Methanobacteriales</taxon>
        <taxon>Methanobacteriaceae</taxon>
        <taxon>Methanobrevibacter</taxon>
    </lineage>
</organism>
<name>A0A1V6N2D4_METAZ</name>
<evidence type="ECO:0000313" key="2">
    <source>
        <dbReference type="Proteomes" id="UP000191661"/>
    </source>
</evidence>
<gene>
    <name evidence="1" type="ORF">MBBAR_10c00640</name>
</gene>